<name>A0AAV7QFE6_PLEWA</name>
<reference evidence="1" key="1">
    <citation type="journal article" date="2022" name="bioRxiv">
        <title>Sequencing and chromosome-scale assembly of the giantPleurodeles waltlgenome.</title>
        <authorList>
            <person name="Brown T."/>
            <person name="Elewa A."/>
            <person name="Iarovenko S."/>
            <person name="Subramanian E."/>
            <person name="Araus A.J."/>
            <person name="Petzold A."/>
            <person name="Susuki M."/>
            <person name="Suzuki K.-i.T."/>
            <person name="Hayashi T."/>
            <person name="Toyoda A."/>
            <person name="Oliveira C."/>
            <person name="Osipova E."/>
            <person name="Leigh N.D."/>
            <person name="Simon A."/>
            <person name="Yun M.H."/>
        </authorList>
    </citation>
    <scope>NUCLEOTIDE SEQUENCE</scope>
    <source>
        <strain evidence="1">20211129_DDA</strain>
        <tissue evidence="1">Liver</tissue>
    </source>
</reference>
<accession>A0AAV7QFE6</accession>
<protein>
    <submittedName>
        <fullName evidence="1">Uncharacterized protein</fullName>
    </submittedName>
</protein>
<evidence type="ECO:0000313" key="1">
    <source>
        <dbReference type="EMBL" id="KAJ1138855.1"/>
    </source>
</evidence>
<comment type="caution">
    <text evidence="1">The sequence shown here is derived from an EMBL/GenBank/DDBJ whole genome shotgun (WGS) entry which is preliminary data.</text>
</comment>
<dbReference type="AlphaFoldDB" id="A0AAV7QFE6"/>
<sequence length="103" mass="11692">MVETFTAYYRNLYQADPLSPHGDLQQFVHDLPVSRLSPEDREFLEADVTDEELQALGQLHSGKVPGPNGFQPEYWCLVLPHLGQPMLDMFQEALEKGILPPDL</sequence>
<organism evidence="1 2">
    <name type="scientific">Pleurodeles waltl</name>
    <name type="common">Iberian ribbed newt</name>
    <dbReference type="NCBI Taxonomy" id="8319"/>
    <lineage>
        <taxon>Eukaryota</taxon>
        <taxon>Metazoa</taxon>
        <taxon>Chordata</taxon>
        <taxon>Craniata</taxon>
        <taxon>Vertebrata</taxon>
        <taxon>Euteleostomi</taxon>
        <taxon>Amphibia</taxon>
        <taxon>Batrachia</taxon>
        <taxon>Caudata</taxon>
        <taxon>Salamandroidea</taxon>
        <taxon>Salamandridae</taxon>
        <taxon>Pleurodelinae</taxon>
        <taxon>Pleurodeles</taxon>
    </lineage>
</organism>
<keyword evidence="2" id="KW-1185">Reference proteome</keyword>
<proteinExistence type="predicted"/>
<gene>
    <name evidence="1" type="ORF">NDU88_005236</name>
</gene>
<dbReference type="Proteomes" id="UP001066276">
    <property type="component" value="Chromosome 6"/>
</dbReference>
<dbReference type="EMBL" id="JANPWB010000010">
    <property type="protein sequence ID" value="KAJ1138855.1"/>
    <property type="molecule type" value="Genomic_DNA"/>
</dbReference>
<evidence type="ECO:0000313" key="2">
    <source>
        <dbReference type="Proteomes" id="UP001066276"/>
    </source>
</evidence>